<gene>
    <name evidence="2" type="ORF">DFJ43DRAFT_561551</name>
</gene>
<accession>A0AA38JMJ5</accession>
<reference evidence="2" key="1">
    <citation type="submission" date="2022-08" db="EMBL/GenBank/DDBJ databases">
        <authorList>
            <consortium name="DOE Joint Genome Institute"/>
            <person name="Min B."/>
            <person name="Sierra-Patev S."/>
            <person name="Naranjo-Ortiz M."/>
            <person name="Looney B."/>
            <person name="Konkel Z."/>
            <person name="Slot J.C."/>
            <person name="Sakamoto Y."/>
            <person name="Steenwyk J.L."/>
            <person name="Rokas A."/>
            <person name="Carro J."/>
            <person name="Camarero S."/>
            <person name="Ferreira P."/>
            <person name="Molpeceres G."/>
            <person name="Ruiz-duenas F.J."/>
            <person name="Serrano A."/>
            <person name="Henrissat B."/>
            <person name="Drula E."/>
            <person name="Hughes K.W."/>
            <person name="Mata J.L."/>
            <person name="Ishikawa N.K."/>
            <person name="Vargas-Isla R."/>
            <person name="Ushijima S."/>
            <person name="Smith C.A."/>
            <person name="Ahrendt S."/>
            <person name="Andreopoulos W."/>
            <person name="He G."/>
            <person name="LaButti K."/>
            <person name="Lipzen A."/>
            <person name="Ng V."/>
            <person name="Riley R."/>
            <person name="Sandor L."/>
            <person name="Barry K."/>
            <person name="Martinez A.T."/>
            <person name="Xiao Y."/>
            <person name="Gibbons J.G."/>
            <person name="Terashima K."/>
            <person name="Hibbett D.S."/>
            <person name="Grigoriev I.V."/>
        </authorList>
    </citation>
    <scope>NUCLEOTIDE SEQUENCE</scope>
    <source>
        <strain evidence="2">ET3784</strain>
    </source>
</reference>
<dbReference type="EMBL" id="JANVFO010000043">
    <property type="protein sequence ID" value="KAJ3726536.1"/>
    <property type="molecule type" value="Genomic_DNA"/>
</dbReference>
<evidence type="ECO:0000313" key="2">
    <source>
        <dbReference type="EMBL" id="KAJ3726536.1"/>
    </source>
</evidence>
<sequence length="378" mass="42220">MASFAVARHCTCLFRFPRHGGIIRRSIHSSPITWKKKASKSEIEDLFSSEPVEDLLSSDGNSPAPARVEGSSTLKPKQSVPSKHLDLATRHTHFEELYKRVLLQTSSNPKERRKLPPLRSSVWIRLVDLAQNEEELGKVIALVPKWKDMTRHQLGKGGLEEQWGELVVSRAESLSCATLALGMFSNHAKYQVPLSLPAARHLLHALHTQSSLEDVMTAVALYRVYNLTPIAHDLISLGLVCRALVGRIYQPTPVEQTSPSAAPQKGNIQASKQVLDALIQSLRDLVSNTDPSSFYISPHARTRALTPKFSERQKYAKKGFAAMEKEKTWLKWCLKKIEVNLGKSEGFDKIAWLRQWREAAGHVNANHSTPSLTATTMS</sequence>
<comment type="caution">
    <text evidence="2">The sequence shown here is derived from an EMBL/GenBank/DDBJ whole genome shotgun (WGS) entry which is preliminary data.</text>
</comment>
<keyword evidence="3" id="KW-1185">Reference proteome</keyword>
<protein>
    <submittedName>
        <fullName evidence="2">Uncharacterized protein</fullName>
    </submittedName>
</protein>
<reference evidence="2" key="2">
    <citation type="journal article" date="2023" name="Proc. Natl. Acad. Sci. U.S.A.">
        <title>A global phylogenomic analysis of the shiitake genus Lentinula.</title>
        <authorList>
            <person name="Sierra-Patev S."/>
            <person name="Min B."/>
            <person name="Naranjo-Ortiz M."/>
            <person name="Looney B."/>
            <person name="Konkel Z."/>
            <person name="Slot J.C."/>
            <person name="Sakamoto Y."/>
            <person name="Steenwyk J.L."/>
            <person name="Rokas A."/>
            <person name="Carro J."/>
            <person name="Camarero S."/>
            <person name="Ferreira P."/>
            <person name="Molpeceres G."/>
            <person name="Ruiz-Duenas F.J."/>
            <person name="Serrano A."/>
            <person name="Henrissat B."/>
            <person name="Drula E."/>
            <person name="Hughes K.W."/>
            <person name="Mata J.L."/>
            <person name="Ishikawa N.K."/>
            <person name="Vargas-Isla R."/>
            <person name="Ushijima S."/>
            <person name="Smith C.A."/>
            <person name="Donoghue J."/>
            <person name="Ahrendt S."/>
            <person name="Andreopoulos W."/>
            <person name="He G."/>
            <person name="LaButti K."/>
            <person name="Lipzen A."/>
            <person name="Ng V."/>
            <person name="Riley R."/>
            <person name="Sandor L."/>
            <person name="Barry K."/>
            <person name="Martinez A.T."/>
            <person name="Xiao Y."/>
            <person name="Gibbons J.G."/>
            <person name="Terashima K."/>
            <person name="Grigoriev I.V."/>
            <person name="Hibbett D."/>
        </authorList>
    </citation>
    <scope>NUCLEOTIDE SEQUENCE</scope>
    <source>
        <strain evidence="2">ET3784</strain>
    </source>
</reference>
<dbReference type="AlphaFoldDB" id="A0AA38JMJ5"/>
<name>A0AA38JMJ5_9AGAR</name>
<organism evidence="2 3">
    <name type="scientific">Lentinula guzmanii</name>
    <dbReference type="NCBI Taxonomy" id="2804957"/>
    <lineage>
        <taxon>Eukaryota</taxon>
        <taxon>Fungi</taxon>
        <taxon>Dikarya</taxon>
        <taxon>Basidiomycota</taxon>
        <taxon>Agaricomycotina</taxon>
        <taxon>Agaricomycetes</taxon>
        <taxon>Agaricomycetidae</taxon>
        <taxon>Agaricales</taxon>
        <taxon>Marasmiineae</taxon>
        <taxon>Omphalotaceae</taxon>
        <taxon>Lentinula</taxon>
    </lineage>
</organism>
<proteinExistence type="predicted"/>
<feature type="compositionally biased region" description="Polar residues" evidence="1">
    <location>
        <begin position="70"/>
        <end position="81"/>
    </location>
</feature>
<feature type="region of interest" description="Disordered" evidence="1">
    <location>
        <begin position="54"/>
        <end position="83"/>
    </location>
</feature>
<evidence type="ECO:0000256" key="1">
    <source>
        <dbReference type="SAM" id="MobiDB-lite"/>
    </source>
</evidence>
<dbReference type="Proteomes" id="UP001176059">
    <property type="component" value="Unassembled WGS sequence"/>
</dbReference>
<evidence type="ECO:0000313" key="3">
    <source>
        <dbReference type="Proteomes" id="UP001176059"/>
    </source>
</evidence>